<dbReference type="AlphaFoldDB" id="A0ABD4LMS9"/>
<name>A0ABD4LMS9_BACCE</name>
<evidence type="ECO:0008006" key="3">
    <source>
        <dbReference type="Google" id="ProtNLM"/>
    </source>
</evidence>
<comment type="caution">
    <text evidence="1">The sequence shown here is derived from an EMBL/GenBank/DDBJ whole genome shotgun (WGS) entry which is preliminary data.</text>
</comment>
<gene>
    <name evidence="1" type="ORF">JCR31_28355</name>
</gene>
<sequence length="79" mass="9068">MHGVSKISVTIGDYEEEEHEGKFDINVNVWGYDKHYNEEFECYSETMDDKKKAIAKAKRLATTLANSYEKVKYGGIENA</sequence>
<dbReference type="Proteomes" id="UP000613452">
    <property type="component" value="Unassembled WGS sequence"/>
</dbReference>
<protein>
    <recommendedName>
        <fullName evidence="3">Phage protein</fullName>
    </recommendedName>
</protein>
<evidence type="ECO:0000313" key="2">
    <source>
        <dbReference type="Proteomes" id="UP000613452"/>
    </source>
</evidence>
<evidence type="ECO:0000313" key="1">
    <source>
        <dbReference type="EMBL" id="MBK1611757.1"/>
    </source>
</evidence>
<reference evidence="1 2" key="1">
    <citation type="submission" date="2020-12" db="EMBL/GenBank/DDBJ databases">
        <title>Genome assembly for a thermostable protease producing Bacillus cereus MAKP1 strain isolated from chicken gut.</title>
        <authorList>
            <person name="Malaviya A."/>
        </authorList>
    </citation>
    <scope>NUCLEOTIDE SEQUENCE [LARGE SCALE GENOMIC DNA]</scope>
    <source>
        <strain evidence="1 2">MAKP1</strain>
    </source>
</reference>
<organism evidence="1 2">
    <name type="scientific">Bacillus cereus</name>
    <dbReference type="NCBI Taxonomy" id="1396"/>
    <lineage>
        <taxon>Bacteria</taxon>
        <taxon>Bacillati</taxon>
        <taxon>Bacillota</taxon>
        <taxon>Bacilli</taxon>
        <taxon>Bacillales</taxon>
        <taxon>Bacillaceae</taxon>
        <taxon>Bacillus</taxon>
        <taxon>Bacillus cereus group</taxon>
    </lineage>
</organism>
<accession>A0ABD4LMS9</accession>
<proteinExistence type="predicted"/>
<dbReference type="EMBL" id="JAEFBZ010000007">
    <property type="protein sequence ID" value="MBK1611757.1"/>
    <property type="molecule type" value="Genomic_DNA"/>
</dbReference>